<keyword evidence="1" id="KW-0285">Flavoprotein</keyword>
<dbReference type="InterPro" id="IPR002346">
    <property type="entry name" value="Mopterin_DH_FAD-bd"/>
</dbReference>
<dbReference type="InterPro" id="IPR016167">
    <property type="entry name" value="FAD-bd_PCMH_sub1"/>
</dbReference>
<dbReference type="Gene3D" id="3.30.390.50">
    <property type="entry name" value="CO dehydrogenase flavoprotein, C-terminal domain"/>
    <property type="match status" value="1"/>
</dbReference>
<dbReference type="PROSITE" id="PS51387">
    <property type="entry name" value="FAD_PCMH"/>
    <property type="match status" value="1"/>
</dbReference>
<name>A0A2T6AJG9_9RHOB</name>
<dbReference type="InterPro" id="IPR016166">
    <property type="entry name" value="FAD-bd_PCMH"/>
</dbReference>
<dbReference type="SMART" id="SM01092">
    <property type="entry name" value="CO_deh_flav_C"/>
    <property type="match status" value="1"/>
</dbReference>
<dbReference type="InterPro" id="IPR016169">
    <property type="entry name" value="FAD-bd_PCMH_sub2"/>
</dbReference>
<dbReference type="Gene3D" id="3.30.43.10">
    <property type="entry name" value="Uridine Diphospho-n-acetylenolpyruvylglucosamine Reductase, domain 2"/>
    <property type="match status" value="1"/>
</dbReference>
<dbReference type="InterPro" id="IPR036318">
    <property type="entry name" value="FAD-bd_PCMH-like_sf"/>
</dbReference>
<dbReference type="SUPFAM" id="SSF55447">
    <property type="entry name" value="CO dehydrogenase flavoprotein C-terminal domain-like"/>
    <property type="match status" value="1"/>
</dbReference>
<accession>A0A2T6AJG9</accession>
<dbReference type="GO" id="GO:0071949">
    <property type="term" value="F:FAD binding"/>
    <property type="evidence" value="ECO:0007669"/>
    <property type="project" value="InterPro"/>
</dbReference>
<dbReference type="InterPro" id="IPR036683">
    <property type="entry name" value="CO_DH_flav_C_dom_sf"/>
</dbReference>
<dbReference type="AlphaFoldDB" id="A0A2T6AJG9"/>
<evidence type="ECO:0000259" key="3">
    <source>
        <dbReference type="PROSITE" id="PS51387"/>
    </source>
</evidence>
<dbReference type="InterPro" id="IPR051312">
    <property type="entry name" value="Diverse_Substr_Oxidored"/>
</dbReference>
<dbReference type="EMBL" id="QBKN01000023">
    <property type="protein sequence ID" value="PTX43963.1"/>
    <property type="molecule type" value="Genomic_DNA"/>
</dbReference>
<dbReference type="InterPro" id="IPR005107">
    <property type="entry name" value="CO_DH_flav_C"/>
</dbReference>
<dbReference type="PANTHER" id="PTHR42659">
    <property type="entry name" value="XANTHINE DEHYDROGENASE SUBUNIT C-RELATED"/>
    <property type="match status" value="1"/>
</dbReference>
<dbReference type="Gene3D" id="3.30.465.10">
    <property type="match status" value="1"/>
</dbReference>
<evidence type="ECO:0000313" key="5">
    <source>
        <dbReference type="Proteomes" id="UP000244069"/>
    </source>
</evidence>
<organism evidence="4 5">
    <name type="scientific">Allosediminivita pacifica</name>
    <dbReference type="NCBI Taxonomy" id="1267769"/>
    <lineage>
        <taxon>Bacteria</taxon>
        <taxon>Pseudomonadati</taxon>
        <taxon>Pseudomonadota</taxon>
        <taxon>Alphaproteobacteria</taxon>
        <taxon>Rhodobacterales</taxon>
        <taxon>Paracoccaceae</taxon>
        <taxon>Allosediminivita</taxon>
    </lineage>
</organism>
<evidence type="ECO:0000313" key="4">
    <source>
        <dbReference type="EMBL" id="PTX43963.1"/>
    </source>
</evidence>
<dbReference type="PANTHER" id="PTHR42659:SF5">
    <property type="entry name" value="ALDEHYDE OXIDOREDUCTASE FAD-BINDING SUBUNIT PAOB"/>
    <property type="match status" value="1"/>
</dbReference>
<dbReference type="Pfam" id="PF03450">
    <property type="entry name" value="CO_deh_flav_C"/>
    <property type="match status" value="1"/>
</dbReference>
<dbReference type="Proteomes" id="UP000244069">
    <property type="component" value="Unassembled WGS sequence"/>
</dbReference>
<keyword evidence="5" id="KW-1185">Reference proteome</keyword>
<comment type="caution">
    <text evidence="4">The sequence shown here is derived from an EMBL/GenBank/DDBJ whole genome shotgun (WGS) entry which is preliminary data.</text>
</comment>
<proteinExistence type="predicted"/>
<dbReference type="OrthoDB" id="9814706at2"/>
<evidence type="ECO:0000256" key="2">
    <source>
        <dbReference type="ARBA" id="ARBA00022827"/>
    </source>
</evidence>
<dbReference type="SUPFAM" id="SSF56176">
    <property type="entry name" value="FAD-binding/transporter-associated domain-like"/>
    <property type="match status" value="1"/>
</dbReference>
<evidence type="ECO:0000256" key="1">
    <source>
        <dbReference type="ARBA" id="ARBA00022630"/>
    </source>
</evidence>
<sequence length="340" mass="36272">MKEFTYARAETLDDAAGQLDETARVIAGGTNLLDLMKLQVMAPEKVVDITRLPDLSEISAEGEGLRIGALVTNSQLAEDHRVRSLYPVLSRAILAGASGQIRNKATTGGNLLQRTRCPYFYDPAMACNKRDPGAGCAAKEGVGRMLAVFGVSDDCLAAHPSDMAVGLRALDAEVEVRSPDSSTRRLKLDELYRLPGDRPDLETTLAVDEIITAVVLPAPEKGAVQAYRKVRDRASYAFALVSVAGNVTLTDGKIARAKLAYGGVAPKPWTNAKVEEMLVGQAPDEALFRKAAEALTADATPHSDNAFKLPMLRRTLIAVLREATGLADASPGTDKTKDAA</sequence>
<dbReference type="GO" id="GO:0016491">
    <property type="term" value="F:oxidoreductase activity"/>
    <property type="evidence" value="ECO:0007669"/>
    <property type="project" value="InterPro"/>
</dbReference>
<reference evidence="4 5" key="1">
    <citation type="submission" date="2018-04" db="EMBL/GenBank/DDBJ databases">
        <title>Genomic Encyclopedia of Archaeal and Bacterial Type Strains, Phase II (KMG-II): from individual species to whole genera.</title>
        <authorList>
            <person name="Goeker M."/>
        </authorList>
    </citation>
    <scope>NUCLEOTIDE SEQUENCE [LARGE SCALE GENOMIC DNA]</scope>
    <source>
        <strain evidence="4 5">DSM 29329</strain>
    </source>
</reference>
<feature type="domain" description="FAD-binding PCMH-type" evidence="3">
    <location>
        <begin position="1"/>
        <end position="221"/>
    </location>
</feature>
<dbReference type="Pfam" id="PF00941">
    <property type="entry name" value="FAD_binding_5"/>
    <property type="match status" value="1"/>
</dbReference>
<keyword evidence="2" id="KW-0274">FAD</keyword>
<protein>
    <submittedName>
        <fullName evidence="4">Xanthine dehydrogenase YagS FAD-binding subunit</fullName>
    </submittedName>
</protein>
<gene>
    <name evidence="4" type="ORF">C8N44_12361</name>
</gene>
<dbReference type="RefSeq" id="WP_107977926.1">
    <property type="nucleotide sequence ID" value="NZ_BMEZ01000023.1"/>
</dbReference>